<feature type="transmembrane region" description="Helical" evidence="1">
    <location>
        <begin position="35"/>
        <end position="57"/>
    </location>
</feature>
<accession>A0A0Q2M1S3</accession>
<name>A0A0Q2M1S3_9EURY</name>
<reference evidence="7" key="4">
    <citation type="submission" date="2016-10" db="EMBL/GenBank/DDBJ databases">
        <authorList>
            <person name="Varghese N."/>
            <person name="Submissions S."/>
        </authorList>
    </citation>
    <scope>NUCLEOTIDE SEQUENCE [LARGE SCALE GENOMIC DNA]</scope>
    <source>
        <strain evidence="7">OGL-20</strain>
    </source>
</reference>
<dbReference type="Proteomes" id="UP000182125">
    <property type="component" value="Unassembled WGS sequence"/>
</dbReference>
<evidence type="ECO:0000313" key="6">
    <source>
        <dbReference type="Proteomes" id="UP000051862"/>
    </source>
</evidence>
<dbReference type="Pfam" id="PF11127">
    <property type="entry name" value="YgaP-like_TM"/>
    <property type="match status" value="1"/>
</dbReference>
<evidence type="ECO:0000313" key="3">
    <source>
        <dbReference type="EMBL" id="ASJ12676.1"/>
    </source>
</evidence>
<keyword evidence="1" id="KW-1133">Transmembrane helix</keyword>
<reference evidence="4 6" key="1">
    <citation type="submission" date="2015-08" db="EMBL/GenBank/DDBJ databases">
        <title>Thermococcus thioreducens DSM 14981 genome sequencing.</title>
        <authorList>
            <person name="Hong S.-J."/>
            <person name="Kim M.-C."/>
            <person name="Shin J.-H."/>
        </authorList>
    </citation>
    <scope>NUCLEOTIDE SEQUENCE [LARGE SCALE GENOMIC DNA]</scope>
    <source>
        <strain evidence="4 6">DSM 14981</strain>
    </source>
</reference>
<protein>
    <recommendedName>
        <fullName evidence="2">Inner membrane protein YgaP-like transmembrane domain-containing protein</fullName>
    </recommendedName>
</protein>
<feature type="transmembrane region" description="Helical" evidence="1">
    <location>
        <begin position="12"/>
        <end position="29"/>
    </location>
</feature>
<gene>
    <name evidence="3" type="ORF">A3L14_07160</name>
    <name evidence="4" type="ORF">AMR53_07935</name>
    <name evidence="5" type="ORF">SAMN05216170_0517</name>
</gene>
<dbReference type="AlphaFoldDB" id="A0A0Q2M1S3"/>
<dbReference type="Proteomes" id="UP000250136">
    <property type="component" value="Chromosome"/>
</dbReference>
<reference evidence="3 8" key="2">
    <citation type="submission" date="2016-04" db="EMBL/GenBank/DDBJ databases">
        <title>Complete genome sequence of Thermococcus thioreducens type strain OGL-20P.</title>
        <authorList>
            <person name="Oger P.M."/>
        </authorList>
    </citation>
    <scope>NUCLEOTIDE SEQUENCE [LARGE SCALE GENOMIC DNA]</scope>
    <source>
        <strain evidence="3 8">OGL-20P</strain>
    </source>
</reference>
<evidence type="ECO:0000259" key="2">
    <source>
        <dbReference type="Pfam" id="PF11127"/>
    </source>
</evidence>
<sequence length="65" mass="7052">MERNEGTLDRLLRIVIGIVLLGIWAGMNVPYETVLLIVGLIALVTGLTGFCAIYKLLGISTCKEC</sequence>
<dbReference type="EMBL" id="FOIW01000001">
    <property type="protein sequence ID" value="SEV86874.1"/>
    <property type="molecule type" value="Genomic_DNA"/>
</dbReference>
<dbReference type="STRING" id="277988.SAMN05216170_0517"/>
<proteinExistence type="predicted"/>
<dbReference type="GeneID" id="58919011"/>
<keyword evidence="8" id="KW-1185">Reference proteome</keyword>
<dbReference type="RefSeq" id="WP_013467686.1">
    <property type="nucleotide sequence ID" value="NZ_CP015105.1"/>
</dbReference>
<feature type="domain" description="Inner membrane protein YgaP-like transmembrane" evidence="2">
    <location>
        <begin position="1"/>
        <end position="64"/>
    </location>
</feature>
<evidence type="ECO:0000256" key="1">
    <source>
        <dbReference type="SAM" id="Phobius"/>
    </source>
</evidence>
<evidence type="ECO:0000313" key="4">
    <source>
        <dbReference type="EMBL" id="KQH82009.1"/>
    </source>
</evidence>
<dbReference type="PATRIC" id="fig|277988.4.peg.1671"/>
<evidence type="ECO:0000313" key="7">
    <source>
        <dbReference type="Proteomes" id="UP000182125"/>
    </source>
</evidence>
<dbReference type="EMBL" id="LIXN01000013">
    <property type="protein sequence ID" value="KQH82009.1"/>
    <property type="molecule type" value="Genomic_DNA"/>
</dbReference>
<dbReference type="KEGG" id="ttd:A3L14_07160"/>
<dbReference type="OrthoDB" id="100832at2157"/>
<dbReference type="Proteomes" id="UP000051862">
    <property type="component" value="Unassembled WGS sequence"/>
</dbReference>
<keyword evidence="1" id="KW-0812">Transmembrane</keyword>
<organism evidence="4 6">
    <name type="scientific">Thermococcus thioreducens</name>
    <dbReference type="NCBI Taxonomy" id="277988"/>
    <lineage>
        <taxon>Archaea</taxon>
        <taxon>Methanobacteriati</taxon>
        <taxon>Methanobacteriota</taxon>
        <taxon>Thermococci</taxon>
        <taxon>Thermococcales</taxon>
        <taxon>Thermococcaceae</taxon>
        <taxon>Thermococcus</taxon>
    </lineage>
</organism>
<keyword evidence="1" id="KW-0472">Membrane</keyword>
<dbReference type="EMBL" id="CP015105">
    <property type="protein sequence ID" value="ASJ12676.1"/>
    <property type="molecule type" value="Genomic_DNA"/>
</dbReference>
<evidence type="ECO:0000313" key="8">
    <source>
        <dbReference type="Proteomes" id="UP000250136"/>
    </source>
</evidence>
<dbReference type="InterPro" id="IPR021309">
    <property type="entry name" value="YgaP-like_TM"/>
</dbReference>
<reference evidence="5" key="3">
    <citation type="submission" date="2016-10" db="EMBL/GenBank/DDBJ databases">
        <authorList>
            <person name="de Groot N.N."/>
        </authorList>
    </citation>
    <scope>NUCLEOTIDE SEQUENCE [LARGE SCALE GENOMIC DNA]</scope>
    <source>
        <strain evidence="5">OGL-20</strain>
    </source>
</reference>
<evidence type="ECO:0000313" key="5">
    <source>
        <dbReference type="EMBL" id="SEV86874.1"/>
    </source>
</evidence>